<evidence type="ECO:0000313" key="1">
    <source>
        <dbReference type="EMBL" id="KAK3019033.1"/>
    </source>
</evidence>
<comment type="caution">
    <text evidence="1">The sequence shown here is derived from an EMBL/GenBank/DDBJ whole genome shotgun (WGS) entry which is preliminary data.</text>
</comment>
<dbReference type="AlphaFoldDB" id="A0AA89AY65"/>
<evidence type="ECO:0000313" key="2">
    <source>
        <dbReference type="Proteomes" id="UP001188597"/>
    </source>
</evidence>
<proteinExistence type="predicted"/>
<reference evidence="1" key="1">
    <citation type="submission" date="2022-12" db="EMBL/GenBank/DDBJ databases">
        <title>Draft genome assemblies for two species of Escallonia (Escalloniales).</title>
        <authorList>
            <person name="Chanderbali A."/>
            <person name="Dervinis C."/>
            <person name="Anghel I."/>
            <person name="Soltis D."/>
            <person name="Soltis P."/>
            <person name="Zapata F."/>
        </authorList>
    </citation>
    <scope>NUCLEOTIDE SEQUENCE</scope>
    <source>
        <strain evidence="1">UCBG64.0493</strain>
        <tissue evidence="1">Leaf</tissue>
    </source>
</reference>
<accession>A0AA89AY65</accession>
<keyword evidence="2" id="KW-1185">Reference proteome</keyword>
<gene>
    <name evidence="1" type="ORF">RJ639_004315</name>
</gene>
<sequence>MDAAEATLFANVITIMLNYDCLSVRWWETNILNSYEVAALIVADDFYNPRDIVVDNVSEGLKQISPLHPIFFTYASSFNCNLVVKFQEHINIEWCIRAKSIKYVFKDITKGPDKATIMIEHHGPDMGESIRIIDE</sequence>
<organism evidence="1 2">
    <name type="scientific">Escallonia herrerae</name>
    <dbReference type="NCBI Taxonomy" id="1293975"/>
    <lineage>
        <taxon>Eukaryota</taxon>
        <taxon>Viridiplantae</taxon>
        <taxon>Streptophyta</taxon>
        <taxon>Embryophyta</taxon>
        <taxon>Tracheophyta</taxon>
        <taxon>Spermatophyta</taxon>
        <taxon>Magnoliopsida</taxon>
        <taxon>eudicotyledons</taxon>
        <taxon>Gunneridae</taxon>
        <taxon>Pentapetalae</taxon>
        <taxon>asterids</taxon>
        <taxon>campanulids</taxon>
        <taxon>Escalloniales</taxon>
        <taxon>Escalloniaceae</taxon>
        <taxon>Escallonia</taxon>
    </lineage>
</organism>
<feature type="non-terminal residue" evidence="1">
    <location>
        <position position="135"/>
    </location>
</feature>
<protein>
    <submittedName>
        <fullName evidence="1">Uncharacterized protein</fullName>
    </submittedName>
</protein>
<dbReference type="Proteomes" id="UP001188597">
    <property type="component" value="Unassembled WGS sequence"/>
</dbReference>
<dbReference type="EMBL" id="JAVXUP010000904">
    <property type="protein sequence ID" value="KAK3019033.1"/>
    <property type="molecule type" value="Genomic_DNA"/>
</dbReference>
<name>A0AA89AY65_9ASTE</name>